<dbReference type="GO" id="GO:0000056">
    <property type="term" value="P:ribosomal small subunit export from nucleus"/>
    <property type="evidence" value="ECO:0007669"/>
    <property type="project" value="EnsemblFungi"/>
</dbReference>
<name>A0A0W0CLQ3_CANGB</name>
<reference evidence="6 7" key="1">
    <citation type="submission" date="2015-10" db="EMBL/GenBank/DDBJ databases">
        <title>Draft genomes sequences of Candida glabrata isolates 1A, 1B, 2A, 2B, 3A and 3B.</title>
        <authorList>
            <person name="Haavelsrud O.E."/>
            <person name="Gaustad P."/>
        </authorList>
    </citation>
    <scope>NUCLEOTIDE SEQUENCE [LARGE SCALE GENOMIC DNA]</scope>
    <source>
        <strain evidence="6">910700640</strain>
    </source>
</reference>
<feature type="compositionally biased region" description="Basic and acidic residues" evidence="4">
    <location>
        <begin position="49"/>
        <end position="97"/>
    </location>
</feature>
<feature type="region of interest" description="Disordered" evidence="4">
    <location>
        <begin position="1"/>
        <end position="142"/>
    </location>
</feature>
<feature type="compositionally biased region" description="Basic and acidic residues" evidence="4">
    <location>
        <begin position="154"/>
        <end position="185"/>
    </location>
</feature>
<keyword evidence="2" id="KW-0597">Phosphoprotein</keyword>
<dbReference type="InterPro" id="IPR011993">
    <property type="entry name" value="PH-like_dom_sf"/>
</dbReference>
<keyword evidence="3" id="KW-0539">Nucleus</keyword>
<dbReference type="CDD" id="cd13180">
    <property type="entry name" value="RanBD_RanBP3"/>
    <property type="match status" value="1"/>
</dbReference>
<dbReference type="PANTHER" id="PTHR23138:SF142">
    <property type="entry name" value="RAN-BINDING PROTEIN 3B-RELATED"/>
    <property type="match status" value="1"/>
</dbReference>
<dbReference type="VEuPathDB" id="FungiDB:CAGL0M12617g"/>
<dbReference type="PROSITE" id="PS50196">
    <property type="entry name" value="RANBD1"/>
    <property type="match status" value="1"/>
</dbReference>
<dbReference type="SUPFAM" id="SSF50729">
    <property type="entry name" value="PH domain-like"/>
    <property type="match status" value="1"/>
</dbReference>
<feature type="domain" description="RanBD1" evidence="5">
    <location>
        <begin position="194"/>
        <end position="325"/>
    </location>
</feature>
<proteinExistence type="predicted"/>
<dbReference type="InterPro" id="IPR000156">
    <property type="entry name" value="Ran_bind_dom"/>
</dbReference>
<organism evidence="6 7">
    <name type="scientific">Candida glabrata</name>
    <name type="common">Yeast</name>
    <name type="synonym">Torulopsis glabrata</name>
    <dbReference type="NCBI Taxonomy" id="5478"/>
    <lineage>
        <taxon>Eukaryota</taxon>
        <taxon>Fungi</taxon>
        <taxon>Dikarya</taxon>
        <taxon>Ascomycota</taxon>
        <taxon>Saccharomycotina</taxon>
        <taxon>Saccharomycetes</taxon>
        <taxon>Saccharomycetales</taxon>
        <taxon>Saccharomycetaceae</taxon>
        <taxon>Nakaseomyces</taxon>
    </lineage>
</organism>
<accession>A0A0W0CLQ3</accession>
<dbReference type="GO" id="GO:0006611">
    <property type="term" value="P:protein export from nucleus"/>
    <property type="evidence" value="ECO:0007669"/>
    <property type="project" value="EnsemblFungi"/>
</dbReference>
<dbReference type="VEuPathDB" id="FungiDB:GWK60_M12529"/>
<dbReference type="VEuPathDB" id="FungiDB:GVI51_M12573"/>
<comment type="caution">
    <text evidence="6">The sequence shown here is derived from an EMBL/GenBank/DDBJ whole genome shotgun (WGS) entry which is preliminary data.</text>
</comment>
<feature type="compositionally biased region" description="Basic and acidic residues" evidence="4">
    <location>
        <begin position="1"/>
        <end position="41"/>
    </location>
</feature>
<evidence type="ECO:0000256" key="3">
    <source>
        <dbReference type="ARBA" id="ARBA00023242"/>
    </source>
</evidence>
<evidence type="ECO:0000256" key="2">
    <source>
        <dbReference type="ARBA" id="ARBA00022553"/>
    </source>
</evidence>
<dbReference type="EMBL" id="LLZZ01000161">
    <property type="protein sequence ID" value="KTA97350.1"/>
    <property type="molecule type" value="Genomic_DNA"/>
</dbReference>
<evidence type="ECO:0000313" key="6">
    <source>
        <dbReference type="EMBL" id="KTA97350.1"/>
    </source>
</evidence>
<dbReference type="Pfam" id="PF00638">
    <property type="entry name" value="Ran_BP1"/>
    <property type="match status" value="1"/>
</dbReference>
<dbReference type="GO" id="GO:0006607">
    <property type="term" value="P:NLS-bearing protein import into nucleus"/>
    <property type="evidence" value="ECO:0007669"/>
    <property type="project" value="TreeGrafter"/>
</dbReference>
<dbReference type="GO" id="GO:0005829">
    <property type="term" value="C:cytosol"/>
    <property type="evidence" value="ECO:0007669"/>
    <property type="project" value="EnsemblFungi"/>
</dbReference>
<evidence type="ECO:0000256" key="1">
    <source>
        <dbReference type="ARBA" id="ARBA00004123"/>
    </source>
</evidence>
<dbReference type="PANTHER" id="PTHR23138">
    <property type="entry name" value="RAN BINDING PROTEIN"/>
    <property type="match status" value="1"/>
</dbReference>
<comment type="subcellular location">
    <subcellularLocation>
        <location evidence="1">Nucleus</location>
    </subcellularLocation>
</comment>
<protein>
    <submittedName>
        <fullName evidence="6">Ran-specific GTPase-activating protein 2</fullName>
    </submittedName>
</protein>
<evidence type="ECO:0000313" key="7">
    <source>
        <dbReference type="Proteomes" id="UP000054886"/>
    </source>
</evidence>
<feature type="region of interest" description="Disordered" evidence="4">
    <location>
        <begin position="154"/>
        <end position="203"/>
    </location>
</feature>
<feature type="compositionally biased region" description="Low complexity" evidence="4">
    <location>
        <begin position="98"/>
        <end position="107"/>
    </location>
</feature>
<sequence length="325" mass="35960">MADEELKRKRDDSPDVADSKKVKVDETVKDKSSELDIKSNEHSTVNECDGSKEQSKDTISESSSEVKDEVKEDEPKKDKVDESKDSVSDKSKDEKPKFVFGSSSAFTGGFGVAKGKEDKKDTENQTETPKAAFSFGSGLSFGSGFNVLKTKDIAANKEEKDSKSKPEDSDDKLIPNSELKKEDSKVTSSNNAAPTPIKLQKQEVKSGEESEECLFQVNAKLFQLVDMKTGWKERGVGAVKVNRDKETSKTRVVMRSRGILKVILNLPLVKGFKVEKGFPGSLQSQKYVRIVALNENNEPTQYALRTGKEETADDLYENIKGNIPN</sequence>
<gene>
    <name evidence="6" type="ORF">AO440_004393</name>
</gene>
<dbReference type="Gene3D" id="2.30.29.30">
    <property type="entry name" value="Pleckstrin-homology domain (PH domain)/Phosphotyrosine-binding domain (PTB)"/>
    <property type="match status" value="1"/>
</dbReference>
<dbReference type="AlphaFoldDB" id="A0A0W0CLQ3"/>
<dbReference type="GO" id="GO:0005634">
    <property type="term" value="C:nucleus"/>
    <property type="evidence" value="ECO:0007669"/>
    <property type="project" value="UniProtKB-SubCell"/>
</dbReference>
<dbReference type="VEuPathDB" id="FungiDB:B1J91_M12617g"/>
<feature type="compositionally biased region" description="Low complexity" evidence="4">
    <location>
        <begin position="133"/>
        <end position="142"/>
    </location>
</feature>
<dbReference type="FunFam" id="2.30.29.30:FF:000454">
    <property type="entry name" value="Ran-specific GTPase-activating protein 2"/>
    <property type="match status" value="1"/>
</dbReference>
<evidence type="ECO:0000256" key="4">
    <source>
        <dbReference type="SAM" id="MobiDB-lite"/>
    </source>
</evidence>
<evidence type="ECO:0000259" key="5">
    <source>
        <dbReference type="PROSITE" id="PS50196"/>
    </source>
</evidence>
<dbReference type="Proteomes" id="UP000054886">
    <property type="component" value="Unassembled WGS sequence"/>
</dbReference>
<dbReference type="SMART" id="SM00160">
    <property type="entry name" value="RanBD"/>
    <property type="match status" value="1"/>
</dbReference>
<feature type="compositionally biased region" description="Basic and acidic residues" evidence="4">
    <location>
        <begin position="114"/>
        <end position="123"/>
    </location>
</feature>
<dbReference type="InterPro" id="IPR045255">
    <property type="entry name" value="RanBP1-like"/>
</dbReference>